<dbReference type="PANTHER" id="PTHR46743:SF2">
    <property type="entry name" value="TEICHOIC ACIDS EXPORT ATP-BINDING PROTEIN TAGH"/>
    <property type="match status" value="1"/>
</dbReference>
<dbReference type="GO" id="GO:0005524">
    <property type="term" value="F:ATP binding"/>
    <property type="evidence" value="ECO:0007669"/>
    <property type="project" value="UniProtKB-KW"/>
</dbReference>
<dbReference type="Gene3D" id="3.40.50.300">
    <property type="entry name" value="P-loop containing nucleotide triphosphate hydrolases"/>
    <property type="match status" value="1"/>
</dbReference>
<comment type="caution">
    <text evidence="3">The sequence shown here is derived from an EMBL/GenBank/DDBJ whole genome shotgun (WGS) entry which is preliminary data.</text>
</comment>
<evidence type="ECO:0000259" key="2">
    <source>
        <dbReference type="PROSITE" id="PS50893"/>
    </source>
</evidence>
<feature type="region of interest" description="Disordered" evidence="1">
    <location>
        <begin position="269"/>
        <end position="291"/>
    </location>
</feature>
<reference evidence="3" key="1">
    <citation type="submission" date="2020-12" db="EMBL/GenBank/DDBJ databases">
        <title>Bacterial taxonomy.</title>
        <authorList>
            <person name="Pan X."/>
        </authorList>
    </citation>
    <scope>NUCLEOTIDE SEQUENCE</scope>
    <source>
        <strain evidence="3">B2012</strain>
    </source>
</reference>
<keyword evidence="3" id="KW-0547">Nucleotide-binding</keyword>
<protein>
    <submittedName>
        <fullName evidence="3">ATP-binding cassette domain-containing protein</fullName>
    </submittedName>
</protein>
<organism evidence="3 4">
    <name type="scientific">Acuticoccus mangrovi</name>
    <dbReference type="NCBI Taxonomy" id="2796142"/>
    <lineage>
        <taxon>Bacteria</taxon>
        <taxon>Pseudomonadati</taxon>
        <taxon>Pseudomonadota</taxon>
        <taxon>Alphaproteobacteria</taxon>
        <taxon>Hyphomicrobiales</taxon>
        <taxon>Amorphaceae</taxon>
        <taxon>Acuticoccus</taxon>
    </lineage>
</organism>
<keyword evidence="3" id="KW-0067">ATP-binding</keyword>
<dbReference type="Pfam" id="PF00005">
    <property type="entry name" value="ABC_tran"/>
    <property type="match status" value="1"/>
</dbReference>
<proteinExistence type="predicted"/>
<evidence type="ECO:0000313" key="4">
    <source>
        <dbReference type="Proteomes" id="UP000609531"/>
    </source>
</evidence>
<accession>A0A934IQG3</accession>
<dbReference type="InterPro" id="IPR003439">
    <property type="entry name" value="ABC_transporter-like_ATP-bd"/>
</dbReference>
<evidence type="ECO:0000313" key="3">
    <source>
        <dbReference type="EMBL" id="MBJ3778202.1"/>
    </source>
</evidence>
<feature type="domain" description="ABC transporter" evidence="2">
    <location>
        <begin position="51"/>
        <end position="268"/>
    </location>
</feature>
<dbReference type="InterPro" id="IPR027417">
    <property type="entry name" value="P-loop_NTPase"/>
</dbReference>
<dbReference type="Proteomes" id="UP000609531">
    <property type="component" value="Unassembled WGS sequence"/>
</dbReference>
<dbReference type="EMBL" id="JAEKJA010000024">
    <property type="protein sequence ID" value="MBJ3778202.1"/>
    <property type="molecule type" value="Genomic_DNA"/>
</dbReference>
<dbReference type="RefSeq" id="WP_198884104.1">
    <property type="nucleotide sequence ID" value="NZ_JAEKJA010000024.1"/>
</dbReference>
<dbReference type="InterPro" id="IPR050683">
    <property type="entry name" value="Bact_Polysacc_Export_ATP-bd"/>
</dbReference>
<dbReference type="GO" id="GO:0016887">
    <property type="term" value="F:ATP hydrolysis activity"/>
    <property type="evidence" value="ECO:0007669"/>
    <property type="project" value="InterPro"/>
</dbReference>
<dbReference type="PROSITE" id="PS50893">
    <property type="entry name" value="ABC_TRANSPORTER_2"/>
    <property type="match status" value="1"/>
</dbReference>
<sequence length="291" mass="32757">MSETNVVSFEEVARARGGAGTGAEQPYIITDEELRERQTVVPLRDCHVAFDRMSYIIKLKSTRIELFHNLSAAFPKGRKIVLFGHQGSGKSVLLELMLRERPPSRGRVHVNSRLSWPVHLTTFLDPRLSIRDNAIFTARVLGVEPREILNALRGFCGLGERQLNEPVRSMPNGLRRRFGMIVIFAANFDLLLMDLPPRASQFDLSGDEGEAFEELIYDRDYIASVTASRLRPTNADLAYILYNGRLYLFDDVDEAAAIYDALPTPVSPGIHRASKPKEEDDGDDYAMEQGF</sequence>
<feature type="compositionally biased region" description="Acidic residues" evidence="1">
    <location>
        <begin position="279"/>
        <end position="291"/>
    </location>
</feature>
<name>A0A934IQG3_9HYPH</name>
<dbReference type="SUPFAM" id="SSF52540">
    <property type="entry name" value="P-loop containing nucleoside triphosphate hydrolases"/>
    <property type="match status" value="1"/>
</dbReference>
<evidence type="ECO:0000256" key="1">
    <source>
        <dbReference type="SAM" id="MobiDB-lite"/>
    </source>
</evidence>
<gene>
    <name evidence="3" type="ORF">JCR33_21050</name>
</gene>
<dbReference type="AlphaFoldDB" id="A0A934IQG3"/>
<dbReference type="PANTHER" id="PTHR46743">
    <property type="entry name" value="TEICHOIC ACIDS EXPORT ATP-BINDING PROTEIN TAGH"/>
    <property type="match status" value="1"/>
</dbReference>
<keyword evidence="4" id="KW-1185">Reference proteome</keyword>